<evidence type="ECO:0000256" key="15">
    <source>
        <dbReference type="ARBA" id="ARBA00083924"/>
    </source>
</evidence>
<dbReference type="GO" id="GO:0004930">
    <property type="term" value="F:G protein-coupled receptor activity"/>
    <property type="evidence" value="ECO:0007669"/>
    <property type="project" value="UniProtKB-KW"/>
</dbReference>
<dbReference type="PROSITE" id="PS50221">
    <property type="entry name" value="GAIN_B"/>
    <property type="match status" value="1"/>
</dbReference>
<evidence type="ECO:0000256" key="6">
    <source>
        <dbReference type="ARBA" id="ARBA00022729"/>
    </source>
</evidence>
<dbReference type="InterPro" id="IPR046338">
    <property type="entry name" value="GAIN_dom_sf"/>
</dbReference>
<feature type="transmembrane region" description="Helical" evidence="18">
    <location>
        <begin position="1008"/>
        <end position="1030"/>
    </location>
</feature>
<evidence type="ECO:0000256" key="8">
    <source>
        <dbReference type="ARBA" id="ARBA00023040"/>
    </source>
</evidence>
<dbReference type="Pfam" id="PF26574">
    <property type="entry name" value="GAIN_ADGRG2"/>
    <property type="match status" value="1"/>
</dbReference>
<gene>
    <name evidence="21" type="ORF">OJAV_G00139860</name>
</gene>
<dbReference type="GO" id="GO:0007166">
    <property type="term" value="P:cell surface receptor signaling pathway"/>
    <property type="evidence" value="ECO:0007669"/>
    <property type="project" value="InterPro"/>
</dbReference>
<evidence type="ECO:0000256" key="4">
    <source>
        <dbReference type="ARBA" id="ARBA00022553"/>
    </source>
</evidence>
<keyword evidence="7 18" id="KW-1133">Transmembrane helix</keyword>
<sequence>MRAPGIHFFSDSRRHMLAPVIRTTNPGSFNRWLLCLLAILSTGVTTPSPSLTASPHPYSTLEPSLDTSPIPSSPAASTPRPTTVGPSPGVYYFITITVNAAEPKNESEITYWLRQVFQSKLQRCIPPGPLSTTAAGPTSPPSSSNTQEGNNTSPFLGVEVSCPSKTSITNTTCTATLWLNQPVSPCCILCAATKNSSNISVVGNKAERISPLQTVCSALPEEQTSCIYSGSEQTQCEEIGPAYVVPQNNMTICGTQEPQNYTANITCDCSAYCNGSNAFYTFLLSVEDPNMNSSQIYTLISKLNETCFPKETCIPFVNGSQYKDSNLNCEVSANRSQSCRVILGFSGEVPTCSLHSAVKTIFKSVKEIQYNGTVSRAAICGNFKMEDDLPNLQFTWANLSPKPANFCATIHEYNTTTCQNQTNVIEELDEWCSNSGSGGSSSSSSGATTTTTKQPTTSTSTKGVSTISTTAAATQSTTTKATTSSSSNSSATTSSTNSDESQAAALLKQTENVSNLTSSQIDQLVSELENLLSGSNVSLALGNISVFIVNNLLGASPEKLSNSSNRIIRIVDTVGFKLVLGANSESLLAPSIALSVAPADGTNFQESNFSITDPNNVQVREQLRMQAASSGFQGSARLPPFLTQNLSNTDQKLASRVHYNFYQKSTLFQDKSLGERKLNSGVLGATVGNLSISGLKQNVTIFLRHTEPVPANFVATCAFWDFKFNNESGGWNSDGCFVQTTTENETTCSCNHLTSFAILLDLSRQNSISAIQNTILTFITYIGCGISAIFLAFTLLTYLLFEKLRKDIPSKILIHLCFALLLLNLVFLVDAWLALYTDAVGLCISTAWFLHYFLLASFTWMGLEGVHMYMALVKVFNSHIAHYMLKFSAVGWGVPMVVVIIVIAVDVENYGLVSYGKYTDGTTDEFCWLKNDIAFYVAVVAYFCVIFLFNCSMLIVVLVQLQRIKSQNPQNNQHRSTLQDLRSVTGITFLLGLTWGFAFFAWGPVNLAFMYLFAIFNSLQGFFIFVFHCAMKENVRRQWSAHLCCGQLRHSENSEWSHSATKKRARNSSTSKLTSFHSSHLSRVKSSPSSSFLVSNTSDQTNGIGSPFNDNVITADEDRSMDVVLNDINSQYRHQ</sequence>
<feature type="transmembrane region" description="Helical" evidence="18">
    <location>
        <begin position="933"/>
        <end position="961"/>
    </location>
</feature>
<dbReference type="PROSITE" id="PS50261">
    <property type="entry name" value="G_PROTEIN_RECEP_F2_4"/>
    <property type="match status" value="1"/>
</dbReference>
<evidence type="ECO:0000256" key="1">
    <source>
        <dbReference type="ARBA" id="ARBA00004424"/>
    </source>
</evidence>
<feature type="transmembrane region" description="Helical" evidence="18">
    <location>
        <begin position="883"/>
        <end position="905"/>
    </location>
</feature>
<feature type="domain" description="GAIN-B" evidence="19">
    <location>
        <begin position="607"/>
        <end position="766"/>
    </location>
</feature>
<evidence type="ECO:0000256" key="3">
    <source>
        <dbReference type="ARBA" id="ARBA00022475"/>
    </source>
</evidence>
<dbReference type="PANTHER" id="PTHR12011">
    <property type="entry name" value="ADHESION G-PROTEIN COUPLED RECEPTOR"/>
    <property type="match status" value="1"/>
</dbReference>
<evidence type="ECO:0000256" key="12">
    <source>
        <dbReference type="ARBA" id="ARBA00023180"/>
    </source>
</evidence>
<feature type="compositionally biased region" description="Low complexity" evidence="17">
    <location>
        <begin position="440"/>
        <end position="498"/>
    </location>
</feature>
<dbReference type="EMBL" id="CM012450">
    <property type="protein sequence ID" value="RVE63797.1"/>
    <property type="molecule type" value="Genomic_DNA"/>
</dbReference>
<evidence type="ECO:0000256" key="13">
    <source>
        <dbReference type="ARBA" id="ARBA00023224"/>
    </source>
</evidence>
<dbReference type="PRINTS" id="PR00249">
    <property type="entry name" value="GPCRSECRETIN"/>
</dbReference>
<dbReference type="GO" id="GO:0007189">
    <property type="term" value="P:adenylate cyclase-activating G protein-coupled receptor signaling pathway"/>
    <property type="evidence" value="ECO:0007669"/>
    <property type="project" value="TreeGrafter"/>
</dbReference>
<dbReference type="SMART" id="SM00303">
    <property type="entry name" value="GPS"/>
    <property type="match status" value="1"/>
</dbReference>
<dbReference type="PANTHER" id="PTHR12011:SF264">
    <property type="entry name" value="ADHESION G-PROTEIN COUPLED RECEPTOR G2"/>
    <property type="match status" value="1"/>
</dbReference>
<evidence type="ECO:0000259" key="19">
    <source>
        <dbReference type="PROSITE" id="PS50221"/>
    </source>
</evidence>
<reference evidence="21 22" key="2">
    <citation type="submission" date="2019-01" db="EMBL/GenBank/DDBJ databases">
        <title>A chromosome length genome reference of the Java medaka (oryzias javanicus).</title>
        <authorList>
            <person name="Herpin A."/>
            <person name="Takehana Y."/>
            <person name="Naruse K."/>
            <person name="Ansai S."/>
            <person name="Kawaguchi M."/>
        </authorList>
    </citation>
    <scope>NUCLEOTIDE SEQUENCE [LARGE SCALE GENOMIC DNA]</scope>
    <source>
        <strain evidence="21">RS831</strain>
        <tissue evidence="21">Whole body</tissue>
    </source>
</reference>
<evidence type="ECO:0000256" key="10">
    <source>
        <dbReference type="ARBA" id="ARBA00023157"/>
    </source>
</evidence>
<keyword evidence="10" id="KW-1015">Disulfide bond</keyword>
<evidence type="ECO:0000313" key="22">
    <source>
        <dbReference type="Proteomes" id="UP000283210"/>
    </source>
</evidence>
<dbReference type="FunFam" id="1.20.1070.10:FF:000043">
    <property type="entry name" value="adhesion G-protein coupled receptor G2 isoform X1"/>
    <property type="match status" value="1"/>
</dbReference>
<dbReference type="InterPro" id="IPR017981">
    <property type="entry name" value="GPCR_2-like_7TM"/>
</dbReference>
<dbReference type="InterPro" id="IPR057244">
    <property type="entry name" value="GAIN_B"/>
</dbReference>
<name>A0A3S2MPF8_ORYJA</name>
<dbReference type="AlphaFoldDB" id="A0A3S2MPF8"/>
<reference evidence="21 22" key="1">
    <citation type="submission" date="2018-11" db="EMBL/GenBank/DDBJ databases">
        <authorList>
            <person name="Lopez-Roques C."/>
            <person name="Donnadieu C."/>
            <person name="Bouchez O."/>
            <person name="Klopp C."/>
            <person name="Cabau C."/>
            <person name="Zahm M."/>
        </authorList>
    </citation>
    <scope>NUCLEOTIDE SEQUENCE [LARGE SCALE GENOMIC DNA]</scope>
    <source>
        <strain evidence="21">RS831</strain>
        <tissue evidence="21">Whole body</tissue>
    </source>
</reference>
<feature type="region of interest" description="Disordered" evidence="17">
    <location>
        <begin position="48"/>
        <end position="83"/>
    </location>
</feature>
<evidence type="ECO:0000256" key="14">
    <source>
        <dbReference type="ARBA" id="ARBA00069918"/>
    </source>
</evidence>
<comment type="subunit">
    <text evidence="16">Heterodimer of 2 chains generated by proteolytic processing; the large extracellular N-terminal fragment and the membrane-bound C-terminal fragment predominantly remain associated and non-covalently linked. Interacts with CFTR.</text>
</comment>
<feature type="domain" description="G-protein coupled receptors family 2 profile 2" evidence="20">
    <location>
        <begin position="776"/>
        <end position="1032"/>
    </location>
</feature>
<dbReference type="Gene3D" id="2.60.220.50">
    <property type="match status" value="1"/>
</dbReference>
<dbReference type="Proteomes" id="UP000283210">
    <property type="component" value="Chromosome 14"/>
</dbReference>
<dbReference type="PROSITE" id="PS00650">
    <property type="entry name" value="G_PROTEIN_RECEP_F2_2"/>
    <property type="match status" value="1"/>
</dbReference>
<feature type="compositionally biased region" description="Polar residues" evidence="17">
    <location>
        <begin position="145"/>
        <end position="154"/>
    </location>
</feature>
<evidence type="ECO:0000256" key="7">
    <source>
        <dbReference type="ARBA" id="ARBA00022989"/>
    </source>
</evidence>
<feature type="transmembrane region" description="Helical" evidence="18">
    <location>
        <begin position="778"/>
        <end position="801"/>
    </location>
</feature>
<protein>
    <recommendedName>
        <fullName evidence="14">Adhesion G-protein coupled receptor G2</fullName>
    </recommendedName>
    <alternativeName>
        <fullName evidence="15">G-protein coupled receptor 64</fullName>
    </alternativeName>
</protein>
<keyword evidence="11" id="KW-0675">Receptor</keyword>
<feature type="transmembrane region" description="Helical" evidence="18">
    <location>
        <begin position="813"/>
        <end position="833"/>
    </location>
</feature>
<feature type="region of interest" description="Disordered" evidence="17">
    <location>
        <begin position="435"/>
        <end position="503"/>
    </location>
</feature>
<dbReference type="InterPro" id="IPR000203">
    <property type="entry name" value="GPS"/>
</dbReference>
<feature type="transmembrane region" description="Helical" evidence="18">
    <location>
        <begin position="981"/>
        <end position="1002"/>
    </location>
</feature>
<evidence type="ECO:0000256" key="17">
    <source>
        <dbReference type="SAM" id="MobiDB-lite"/>
    </source>
</evidence>
<dbReference type="GO" id="GO:0016324">
    <property type="term" value="C:apical plasma membrane"/>
    <property type="evidence" value="ECO:0007669"/>
    <property type="project" value="UniProtKB-SubCell"/>
</dbReference>
<evidence type="ECO:0000313" key="21">
    <source>
        <dbReference type="EMBL" id="RVE63797.1"/>
    </source>
</evidence>
<dbReference type="FunFam" id="2.60.220.50:FF:000003">
    <property type="entry name" value="adhesion G-protein coupled receptor G2 isoform X2"/>
    <property type="match status" value="1"/>
</dbReference>
<dbReference type="InterPro" id="IPR017983">
    <property type="entry name" value="GPCR_2_secretin-like_CS"/>
</dbReference>
<dbReference type="Pfam" id="PF00002">
    <property type="entry name" value="7tm_2"/>
    <property type="match status" value="1"/>
</dbReference>
<feature type="transmembrane region" description="Helical" evidence="18">
    <location>
        <begin position="839"/>
        <end position="863"/>
    </location>
</feature>
<dbReference type="InterPro" id="IPR058857">
    <property type="entry name" value="GAIN_ADGRG2/6"/>
</dbReference>
<evidence type="ECO:0000256" key="16">
    <source>
        <dbReference type="ARBA" id="ARBA00093560"/>
    </source>
</evidence>
<dbReference type="InterPro" id="IPR000832">
    <property type="entry name" value="GPCR_2_secretin-like"/>
</dbReference>
<keyword evidence="5 18" id="KW-0812">Transmembrane</keyword>
<keyword evidence="4" id="KW-0597">Phosphoprotein</keyword>
<feature type="compositionally biased region" description="Low complexity" evidence="17">
    <location>
        <begin position="131"/>
        <end position="144"/>
    </location>
</feature>
<evidence type="ECO:0000256" key="2">
    <source>
        <dbReference type="ARBA" id="ARBA00007343"/>
    </source>
</evidence>
<comment type="subcellular location">
    <subcellularLocation>
        <location evidence="1">Apical cell membrane</location>
        <topology evidence="1">Multi-pass membrane protein</topology>
    </subcellularLocation>
</comment>
<keyword evidence="8" id="KW-0297">G-protein coupled receptor</keyword>
<feature type="region of interest" description="Disordered" evidence="17">
    <location>
        <begin position="1079"/>
        <end position="1098"/>
    </location>
</feature>
<evidence type="ECO:0000259" key="20">
    <source>
        <dbReference type="PROSITE" id="PS50261"/>
    </source>
</evidence>
<accession>A0A3S2MPF8</accession>
<keyword evidence="9 18" id="KW-0472">Membrane</keyword>
<evidence type="ECO:0000256" key="5">
    <source>
        <dbReference type="ARBA" id="ARBA00022692"/>
    </source>
</evidence>
<keyword evidence="22" id="KW-1185">Reference proteome</keyword>
<organism evidence="21 22">
    <name type="scientific">Oryzias javanicus</name>
    <name type="common">Javanese ricefish</name>
    <name type="synonym">Aplocheilus javanicus</name>
    <dbReference type="NCBI Taxonomy" id="123683"/>
    <lineage>
        <taxon>Eukaryota</taxon>
        <taxon>Metazoa</taxon>
        <taxon>Chordata</taxon>
        <taxon>Craniata</taxon>
        <taxon>Vertebrata</taxon>
        <taxon>Euteleostomi</taxon>
        <taxon>Actinopterygii</taxon>
        <taxon>Neopterygii</taxon>
        <taxon>Teleostei</taxon>
        <taxon>Neoteleostei</taxon>
        <taxon>Acanthomorphata</taxon>
        <taxon>Ovalentaria</taxon>
        <taxon>Atherinomorphae</taxon>
        <taxon>Beloniformes</taxon>
        <taxon>Adrianichthyidae</taxon>
        <taxon>Oryziinae</taxon>
        <taxon>Oryzias</taxon>
    </lineage>
</organism>
<feature type="compositionally biased region" description="Low complexity" evidence="17">
    <location>
        <begin position="67"/>
        <end position="83"/>
    </location>
</feature>
<keyword evidence="3" id="KW-1003">Cell membrane</keyword>
<dbReference type="Pfam" id="PF01825">
    <property type="entry name" value="GPS"/>
    <property type="match status" value="1"/>
</dbReference>
<dbReference type="Gene3D" id="1.20.1070.10">
    <property type="entry name" value="Rhodopsin 7-helix transmembrane proteins"/>
    <property type="match status" value="1"/>
</dbReference>
<proteinExistence type="inferred from homology"/>
<keyword evidence="13" id="KW-0807">Transducer</keyword>
<dbReference type="SUPFAM" id="SSF81321">
    <property type="entry name" value="Family A G protein-coupled receptor-like"/>
    <property type="match status" value="1"/>
</dbReference>
<evidence type="ECO:0000256" key="9">
    <source>
        <dbReference type="ARBA" id="ARBA00023136"/>
    </source>
</evidence>
<feature type="region of interest" description="Disordered" evidence="17">
    <location>
        <begin position="128"/>
        <end position="155"/>
    </location>
</feature>
<dbReference type="OrthoDB" id="10037534at2759"/>
<keyword evidence="12" id="KW-0325">Glycoprotein</keyword>
<keyword evidence="6" id="KW-0732">Signal</keyword>
<evidence type="ECO:0000256" key="18">
    <source>
        <dbReference type="SAM" id="Phobius"/>
    </source>
</evidence>
<comment type="similarity">
    <text evidence="2">Belongs to the G-protein coupled receptor 2 family. Adhesion G-protein coupled receptor (ADGR) subfamily.</text>
</comment>
<evidence type="ECO:0000256" key="11">
    <source>
        <dbReference type="ARBA" id="ARBA00023170"/>
    </source>
</evidence>